<sequence>MTEENAWTGECWSANDEDFNCVSLADLLNENEDLKPGDTVYRAQAIKPDPTGYVHARDVIELLGERAWDDGGEHAEGWPDIGKEEEEELNQLLESWIRKHCPTTTWWRVKDSTPYVLTESDF</sequence>
<keyword evidence="2" id="KW-1185">Reference proteome</keyword>
<gene>
    <name evidence="1" type="ORF">llap_21561</name>
</gene>
<organism evidence="1 2">
    <name type="scientific">Limosa lapponica baueri</name>
    <dbReference type="NCBI Taxonomy" id="1758121"/>
    <lineage>
        <taxon>Eukaryota</taxon>
        <taxon>Metazoa</taxon>
        <taxon>Chordata</taxon>
        <taxon>Craniata</taxon>
        <taxon>Vertebrata</taxon>
        <taxon>Euteleostomi</taxon>
        <taxon>Archelosauria</taxon>
        <taxon>Archosauria</taxon>
        <taxon>Dinosauria</taxon>
        <taxon>Saurischia</taxon>
        <taxon>Theropoda</taxon>
        <taxon>Coelurosauria</taxon>
        <taxon>Aves</taxon>
        <taxon>Neognathae</taxon>
        <taxon>Neoaves</taxon>
        <taxon>Charadriiformes</taxon>
        <taxon>Scolopacidae</taxon>
        <taxon>Limosa</taxon>
    </lineage>
</organism>
<evidence type="ECO:0000313" key="2">
    <source>
        <dbReference type="Proteomes" id="UP000233556"/>
    </source>
</evidence>
<name>A0A2I0T2W8_LIMLA</name>
<reference evidence="2" key="1">
    <citation type="submission" date="2017-11" db="EMBL/GenBank/DDBJ databases">
        <authorList>
            <person name="Lima N.C."/>
            <person name="Parody-Merino A.M."/>
            <person name="Battley P.F."/>
            <person name="Fidler A.E."/>
            <person name="Prosdocimi F."/>
        </authorList>
    </citation>
    <scope>NUCLEOTIDE SEQUENCE [LARGE SCALE GENOMIC DNA]</scope>
</reference>
<proteinExistence type="predicted"/>
<accession>A0A2I0T2W8</accession>
<dbReference type="AlphaFoldDB" id="A0A2I0T2W8"/>
<protein>
    <submittedName>
        <fullName evidence="1">Uncharacterized protein</fullName>
    </submittedName>
</protein>
<evidence type="ECO:0000313" key="1">
    <source>
        <dbReference type="EMBL" id="PKU28135.1"/>
    </source>
</evidence>
<dbReference type="Proteomes" id="UP000233556">
    <property type="component" value="Unassembled WGS sequence"/>
</dbReference>
<reference evidence="2" key="2">
    <citation type="submission" date="2017-12" db="EMBL/GenBank/DDBJ databases">
        <title>Genome sequence of the Bar-tailed Godwit (Limosa lapponica baueri).</title>
        <authorList>
            <person name="Lima N.C.B."/>
            <person name="Parody-Merino A.M."/>
            <person name="Battley P.F."/>
            <person name="Fidler A.E."/>
            <person name="Prosdocimi F."/>
        </authorList>
    </citation>
    <scope>NUCLEOTIDE SEQUENCE [LARGE SCALE GENOMIC DNA]</scope>
</reference>
<dbReference type="EMBL" id="KZ522296">
    <property type="protein sequence ID" value="PKU28135.1"/>
    <property type="molecule type" value="Genomic_DNA"/>
</dbReference>